<keyword evidence="3" id="KW-1185">Reference proteome</keyword>
<feature type="domain" description="GDPGP1-like N-terminal" evidence="1">
    <location>
        <begin position="53"/>
        <end position="224"/>
    </location>
</feature>
<sequence>MVCTPSQVATHLIVMETSSHQTEDNAAPTHTYSQRDFHYCISIKHGQPVLSSFDCVFLKQWEVSRALGLFKYSVEGVQTKVLPGKYQIVTQMNANRKSMKRTPAHISKVKQSFDDDKFNFTKIQSGEQLLHLIYIPHTSEVTDSSDNTKNQSVKGSVVINNAPICTSHSLLVPELSQCLPQVVTLPGLQLALHALLLSHSPDLRVAYNSLGGCASVNHLHFHTYYLPYRLYIETAACVQLAGPCYTFKDFYSQGFVFHLENRDVDLLARRVMKLVDLLLSEEVAHNLFLTRGSGLSMEGEAENKDEEYNTVRVIVWARKFVLDVTDVTMFACACCELAGHVPVYLQDKWSTLSEEDITQPLHSRCHESYSTIMPKVVRLFSPQDGGSTV</sequence>
<dbReference type="EMBL" id="JAWQEG010002084">
    <property type="protein sequence ID" value="KAK3874665.1"/>
    <property type="molecule type" value="Genomic_DNA"/>
</dbReference>
<comment type="caution">
    <text evidence="2">The sequence shown here is derived from an EMBL/GenBank/DDBJ whole genome shotgun (WGS) entry which is preliminary data.</text>
</comment>
<evidence type="ECO:0000313" key="2">
    <source>
        <dbReference type="EMBL" id="KAK3874665.1"/>
    </source>
</evidence>
<name>A0AAE1FI70_PETCI</name>
<evidence type="ECO:0000313" key="3">
    <source>
        <dbReference type="Proteomes" id="UP001286313"/>
    </source>
</evidence>
<evidence type="ECO:0000259" key="1">
    <source>
        <dbReference type="Pfam" id="PF26217"/>
    </source>
</evidence>
<dbReference type="PANTHER" id="PTHR20884:SF8">
    <property type="entry name" value="GDP-D-GLUCOSE PHOSPHORYLASE 1"/>
    <property type="match status" value="1"/>
</dbReference>
<dbReference type="GO" id="GO:0080048">
    <property type="term" value="F:GDP-D-glucose phosphorylase activity"/>
    <property type="evidence" value="ECO:0007669"/>
    <property type="project" value="UniProtKB-EC"/>
</dbReference>
<dbReference type="GO" id="GO:0005085">
    <property type="term" value="F:guanyl-nucleotide exchange factor activity"/>
    <property type="evidence" value="ECO:0007669"/>
    <property type="project" value="UniProtKB-KW"/>
</dbReference>
<proteinExistence type="predicted"/>
<dbReference type="AlphaFoldDB" id="A0AAE1FI70"/>
<dbReference type="Proteomes" id="UP001286313">
    <property type="component" value="Unassembled WGS sequence"/>
</dbReference>
<dbReference type="GO" id="GO:0000166">
    <property type="term" value="F:nucleotide binding"/>
    <property type="evidence" value="ECO:0007669"/>
    <property type="project" value="UniProtKB-KW"/>
</dbReference>
<reference evidence="2" key="1">
    <citation type="submission" date="2023-10" db="EMBL/GenBank/DDBJ databases">
        <title>Genome assemblies of two species of porcelain crab, Petrolisthes cinctipes and Petrolisthes manimaculis (Anomura: Porcellanidae).</title>
        <authorList>
            <person name="Angst P."/>
        </authorList>
    </citation>
    <scope>NUCLEOTIDE SEQUENCE</scope>
    <source>
        <strain evidence="2">PB745_01</strain>
        <tissue evidence="2">Gill</tissue>
    </source>
</reference>
<dbReference type="PANTHER" id="PTHR20884">
    <property type="entry name" value="GDP-D-GLUCOSE PHOSPHORYLASE 1"/>
    <property type="match status" value="1"/>
</dbReference>
<protein>
    <recommendedName>
        <fullName evidence="1">GDPGP1-like N-terminal domain-containing protein</fullName>
    </recommendedName>
</protein>
<dbReference type="Pfam" id="PF26217">
    <property type="entry name" value="GDPGP1_N"/>
    <property type="match status" value="1"/>
</dbReference>
<dbReference type="InterPro" id="IPR026506">
    <property type="entry name" value="GDPGP"/>
</dbReference>
<dbReference type="GO" id="GO:0005737">
    <property type="term" value="C:cytoplasm"/>
    <property type="evidence" value="ECO:0007669"/>
    <property type="project" value="UniProtKB-SubCell"/>
</dbReference>
<dbReference type="GO" id="GO:0006006">
    <property type="term" value="P:glucose metabolic process"/>
    <property type="evidence" value="ECO:0007669"/>
    <property type="project" value="TreeGrafter"/>
</dbReference>
<gene>
    <name evidence="2" type="ORF">Pcinc_020413</name>
</gene>
<dbReference type="InterPro" id="IPR058866">
    <property type="entry name" value="GDPGP1_N"/>
</dbReference>
<dbReference type="GO" id="GO:0016787">
    <property type="term" value="F:hydrolase activity"/>
    <property type="evidence" value="ECO:0007669"/>
    <property type="project" value="UniProtKB-KW"/>
</dbReference>
<organism evidence="2 3">
    <name type="scientific">Petrolisthes cinctipes</name>
    <name type="common">Flat porcelain crab</name>
    <dbReference type="NCBI Taxonomy" id="88211"/>
    <lineage>
        <taxon>Eukaryota</taxon>
        <taxon>Metazoa</taxon>
        <taxon>Ecdysozoa</taxon>
        <taxon>Arthropoda</taxon>
        <taxon>Crustacea</taxon>
        <taxon>Multicrustacea</taxon>
        <taxon>Malacostraca</taxon>
        <taxon>Eumalacostraca</taxon>
        <taxon>Eucarida</taxon>
        <taxon>Decapoda</taxon>
        <taxon>Pleocyemata</taxon>
        <taxon>Anomura</taxon>
        <taxon>Galatheoidea</taxon>
        <taxon>Porcellanidae</taxon>
        <taxon>Petrolisthes</taxon>
    </lineage>
</organism>
<accession>A0AAE1FI70</accession>